<proteinExistence type="predicted"/>
<dbReference type="EMBL" id="CP109135">
    <property type="protein sequence ID" value="WSD21109.1"/>
    <property type="molecule type" value="Genomic_DNA"/>
</dbReference>
<gene>
    <name evidence="1" type="ORF">OHB35_52095</name>
</gene>
<protein>
    <submittedName>
        <fullName evidence="1">Uncharacterized protein</fullName>
    </submittedName>
</protein>
<organism evidence="1 2">
    <name type="scientific">Streptomyces phaeochromogenes</name>
    <dbReference type="NCBI Taxonomy" id="1923"/>
    <lineage>
        <taxon>Bacteria</taxon>
        <taxon>Bacillati</taxon>
        <taxon>Actinomycetota</taxon>
        <taxon>Actinomycetes</taxon>
        <taxon>Kitasatosporales</taxon>
        <taxon>Streptomycetaceae</taxon>
        <taxon>Streptomyces</taxon>
        <taxon>Streptomyces phaeochromogenes group</taxon>
    </lineage>
</organism>
<dbReference type="RefSeq" id="WP_326762655.1">
    <property type="nucleotide sequence ID" value="NZ_CP109135.1"/>
</dbReference>
<dbReference type="Proteomes" id="UP001340816">
    <property type="component" value="Chromosome"/>
</dbReference>
<evidence type="ECO:0000313" key="2">
    <source>
        <dbReference type="Proteomes" id="UP001340816"/>
    </source>
</evidence>
<evidence type="ECO:0000313" key="1">
    <source>
        <dbReference type="EMBL" id="WSD21109.1"/>
    </source>
</evidence>
<reference evidence="1 2" key="1">
    <citation type="submission" date="2022-10" db="EMBL/GenBank/DDBJ databases">
        <title>The complete genomes of actinobacterial strains from the NBC collection.</title>
        <authorList>
            <person name="Joergensen T.S."/>
            <person name="Alvarez Arevalo M."/>
            <person name="Sterndorff E.B."/>
            <person name="Faurdal D."/>
            <person name="Vuksanovic O."/>
            <person name="Mourched A.-S."/>
            <person name="Charusanti P."/>
            <person name="Shaw S."/>
            <person name="Blin K."/>
            <person name="Weber T."/>
        </authorList>
    </citation>
    <scope>NUCLEOTIDE SEQUENCE [LARGE SCALE GENOMIC DNA]</scope>
    <source>
        <strain evidence="1 2">NBC 01752</strain>
    </source>
</reference>
<accession>A0ABZ1HV60</accession>
<keyword evidence="2" id="KW-1185">Reference proteome</keyword>
<name>A0ABZ1HV60_STRPH</name>
<sequence length="97" mass="9786">MHALLIPPVDSVGHPAVPHLTTAVDTALSSSAVIGAFLRPGSSKHVDSAGQEVGDDALRDGTSGLFTRVRAAALLAGPRRSRLPAGAATSTPSRSHA</sequence>